<evidence type="ECO:0000313" key="2">
    <source>
        <dbReference type="Proteomes" id="UP001148737"/>
    </source>
</evidence>
<accession>A0ACC1R8N1</accession>
<proteinExistence type="predicted"/>
<name>A0ACC1R8N1_9HYPO</name>
<protein>
    <submittedName>
        <fullName evidence="1">Uncharacterized protein</fullName>
    </submittedName>
</protein>
<dbReference type="Proteomes" id="UP001148737">
    <property type="component" value="Unassembled WGS sequence"/>
</dbReference>
<reference evidence="1" key="1">
    <citation type="submission" date="2022-07" db="EMBL/GenBank/DDBJ databases">
        <title>Genome Sequence of Lecanicillium saksenae.</title>
        <authorList>
            <person name="Buettner E."/>
        </authorList>
    </citation>
    <scope>NUCLEOTIDE SEQUENCE</scope>
    <source>
        <strain evidence="1">VT-O1</strain>
    </source>
</reference>
<keyword evidence="2" id="KW-1185">Reference proteome</keyword>
<organism evidence="1 2">
    <name type="scientific">Lecanicillium saksenae</name>
    <dbReference type="NCBI Taxonomy" id="468837"/>
    <lineage>
        <taxon>Eukaryota</taxon>
        <taxon>Fungi</taxon>
        <taxon>Dikarya</taxon>
        <taxon>Ascomycota</taxon>
        <taxon>Pezizomycotina</taxon>
        <taxon>Sordariomycetes</taxon>
        <taxon>Hypocreomycetidae</taxon>
        <taxon>Hypocreales</taxon>
        <taxon>Cordycipitaceae</taxon>
        <taxon>Lecanicillium</taxon>
    </lineage>
</organism>
<comment type="caution">
    <text evidence="1">The sequence shown here is derived from an EMBL/GenBank/DDBJ whole genome shotgun (WGS) entry which is preliminary data.</text>
</comment>
<gene>
    <name evidence="1" type="ORF">NLG97_g224</name>
</gene>
<sequence>MARIRKDPLEHISIGRRCGACCALFQIKERIVAVVTKTGSAPEKSLGPFPYGQSEIKDDGGNPHRACYRNSDAGVHCRSPHWNLPETATLHRDCQILFMRRFHLPNRLKTLADLSTWQYPWREARFIERIGIDRVWRATTGEEHILGMPRLLSLPVEIKDQIWGYARPCCVERYGAVLDLVEDLSNASQGSQGPATAPLCHVYSWRRGSQPILQQDISESVIRMTVDARGLLRIERLREMPRQASFHAKGLFYIVEGADRLSGATAQFKLGFCRLVFTRGPPADLYQWDTPNPPARGDFSFYPTQCSTPRGTETAYARFPGAPSVLETADIPKQCTGMTLLMDGLNLQGFHLHTPKEPSAAATFRRLMPDETQVWIFVPFQHGIKTLGFRKSYHSHDEISHEYILLHLHAEGQLKIGGSCFNETYQEAYTDIFMGSSPSMLIYQEYLCGEKVYQQLLACLSAEPLDNSTWPFPGSDPDAVSTDHLMNPLYQSSACLDHVARTEIFLDTDKISCRGILVQYEDGTERALGECRVGVDPSQTCVKPQEIWYKDVSWDSIGTELFCKAEVEFRSSTTNVTLREGWLRAEMERELKCWFNHEVAFFKIT</sequence>
<dbReference type="EMBL" id="JANAKD010000006">
    <property type="protein sequence ID" value="KAJ3499597.1"/>
    <property type="molecule type" value="Genomic_DNA"/>
</dbReference>
<evidence type="ECO:0000313" key="1">
    <source>
        <dbReference type="EMBL" id="KAJ3499597.1"/>
    </source>
</evidence>